<reference evidence="1" key="2">
    <citation type="journal article" date="2015" name="Fish Shellfish Immunol.">
        <title>Early steps in the European eel (Anguilla anguilla)-Vibrio vulnificus interaction in the gills: Role of the RtxA13 toxin.</title>
        <authorList>
            <person name="Callol A."/>
            <person name="Pajuelo D."/>
            <person name="Ebbesson L."/>
            <person name="Teles M."/>
            <person name="MacKenzie S."/>
            <person name="Amaro C."/>
        </authorList>
    </citation>
    <scope>NUCLEOTIDE SEQUENCE</scope>
</reference>
<reference evidence="1" key="1">
    <citation type="submission" date="2014-11" db="EMBL/GenBank/DDBJ databases">
        <authorList>
            <person name="Amaro Gonzalez C."/>
        </authorList>
    </citation>
    <scope>NUCLEOTIDE SEQUENCE</scope>
</reference>
<sequence>MVRKSTIK</sequence>
<evidence type="ECO:0000313" key="1">
    <source>
        <dbReference type="EMBL" id="JAH70642.1"/>
    </source>
</evidence>
<protein>
    <submittedName>
        <fullName evidence="1">Uncharacterized protein</fullName>
    </submittedName>
</protein>
<accession>A0A0E9UXV0</accession>
<name>A0A0E9UXV0_ANGAN</name>
<organism evidence="1">
    <name type="scientific">Anguilla anguilla</name>
    <name type="common">European freshwater eel</name>
    <name type="synonym">Muraena anguilla</name>
    <dbReference type="NCBI Taxonomy" id="7936"/>
    <lineage>
        <taxon>Eukaryota</taxon>
        <taxon>Metazoa</taxon>
        <taxon>Chordata</taxon>
        <taxon>Craniata</taxon>
        <taxon>Vertebrata</taxon>
        <taxon>Euteleostomi</taxon>
        <taxon>Actinopterygii</taxon>
        <taxon>Neopterygii</taxon>
        <taxon>Teleostei</taxon>
        <taxon>Anguilliformes</taxon>
        <taxon>Anguillidae</taxon>
        <taxon>Anguilla</taxon>
    </lineage>
</organism>
<proteinExistence type="predicted"/>
<dbReference type="EMBL" id="GBXM01037935">
    <property type="protein sequence ID" value="JAH70642.1"/>
    <property type="molecule type" value="Transcribed_RNA"/>
</dbReference>